<feature type="coiled-coil region" evidence="1">
    <location>
        <begin position="89"/>
        <end position="116"/>
    </location>
</feature>
<sequence length="121" mass="13114">MSTAEKGRHGAGRTMATLLATQIAAYSAPPGYVVVYAARQLTRSGMVGAWMDSMDAAVSASIQLLSCSSITEVVELTRDTRVHAVYVDHSLLEQAEENLETRIEALRKEHAAAVHNLMSIR</sequence>
<evidence type="ECO:0000313" key="2">
    <source>
        <dbReference type="EMBL" id="BEQ12872.1"/>
    </source>
</evidence>
<evidence type="ECO:0000313" key="3">
    <source>
        <dbReference type="Proteomes" id="UP001304640"/>
    </source>
</evidence>
<reference evidence="2 3" key="1">
    <citation type="submission" date="2023-07" db="EMBL/GenBank/DDBJ databases">
        <title>Complete genome sequence of Pseudomonas phage Ep4.</title>
        <authorList>
            <person name="Aono M."/>
            <person name="Yagi H."/>
            <person name="Kobayashi K."/>
        </authorList>
    </citation>
    <scope>NUCLEOTIDE SEQUENCE [LARGE SCALE GENOMIC DNA]</scope>
    <source>
        <strain evidence="2 3">Ep4</strain>
    </source>
</reference>
<gene>
    <name evidence="2" type="ORF">Ep4_013</name>
</gene>
<name>A0AAU9ELI8_9CAUD</name>
<accession>A0AAU9ELI8</accession>
<dbReference type="Proteomes" id="UP001304640">
    <property type="component" value="Segment"/>
</dbReference>
<evidence type="ECO:0000256" key="1">
    <source>
        <dbReference type="SAM" id="Coils"/>
    </source>
</evidence>
<dbReference type="EMBL" id="LC776701">
    <property type="protein sequence ID" value="BEQ12872.1"/>
    <property type="molecule type" value="Genomic_DNA"/>
</dbReference>
<protein>
    <submittedName>
        <fullName evidence="2">Uncharacterized protein</fullName>
    </submittedName>
</protein>
<keyword evidence="1" id="KW-0175">Coiled coil</keyword>
<proteinExistence type="predicted"/>
<keyword evidence="3" id="KW-1185">Reference proteome</keyword>
<organism evidence="2 3">
    <name type="scientific">Pseudomonas phage Ep4</name>
    <dbReference type="NCBI Taxonomy" id="3057492"/>
    <lineage>
        <taxon>Viruses</taxon>
        <taxon>Duplodnaviria</taxon>
        <taxon>Heunggongvirae</taxon>
        <taxon>Uroviricota</taxon>
        <taxon>Caudoviricetes</taxon>
        <taxon>Autographivirales</taxon>
        <taxon>Autoscriptoviridae</taxon>
        <taxon>Corkvirinae</taxon>
        <taxon>Actinidiaevirus</taxon>
        <taxon>Actinidiaevirus Ep4</taxon>
    </lineage>
</organism>